<dbReference type="CDD" id="cd04860">
    <property type="entry name" value="AE_Prim_S"/>
    <property type="match status" value="1"/>
</dbReference>
<evidence type="ECO:0000256" key="5">
    <source>
        <dbReference type="ARBA" id="ARBA00022695"/>
    </source>
</evidence>
<dbReference type="GO" id="GO:0006269">
    <property type="term" value="P:DNA replication, synthesis of primer"/>
    <property type="evidence" value="ECO:0007669"/>
    <property type="project" value="UniProtKB-KW"/>
</dbReference>
<evidence type="ECO:0000256" key="7">
    <source>
        <dbReference type="ARBA" id="ARBA00022723"/>
    </source>
</evidence>
<comment type="caution">
    <text evidence="11">The sequence shown here is derived from an EMBL/GenBank/DDBJ whole genome shotgun (WGS) entry which is preliminary data.</text>
</comment>
<evidence type="ECO:0000256" key="1">
    <source>
        <dbReference type="ARBA" id="ARBA00009762"/>
    </source>
</evidence>
<evidence type="ECO:0000256" key="2">
    <source>
        <dbReference type="ARBA" id="ARBA00022478"/>
    </source>
</evidence>
<keyword evidence="6 10" id="KW-0235">DNA replication</keyword>
<protein>
    <recommendedName>
        <fullName evidence="10">DNA primase</fullName>
        <ecNumber evidence="10">2.7.7.-</ecNumber>
    </recommendedName>
</protein>
<name>A0A4U5N425_STECR</name>
<dbReference type="InterPro" id="IPR002755">
    <property type="entry name" value="DNA_primase_S"/>
</dbReference>
<sequence length="403" mass="47086">MTLLLDDDLRGYYKYLFPFQPYVKWLQYNHKPSDYFAYREFTFILRDDVHIRYLSFDNPTAFQKDLCKTSPHKLDLGAVYSHPPKDKKSGLVTKDFHPMERELVFDIDLTDYDEIRTCCKDAKVCDKCWRFAIIAVKVLDGILEESFGFKHRMWIFSGRRGVHCWIADAAARELSTHERSSVADFVTLVTQNMKHDNYIWTQAYNLIMNSGHFEKLVLEQGWLENEKTWQEILHICECKATRDELEAKLDGESAEDRWKILKLNFDEKERNRPEFKSVERIKLNEKNASFLKLFAVKYAYPRLDTAVSVGLNHLLKSPFCVHPKTGNIAVPLDAKKIDSYSLDKFPKLSQCLGEVGKLRASSESKENEDTQYYKQTSLAPYIETFEKFVEDASRSDAERIADP</sequence>
<dbReference type="GO" id="GO:0003899">
    <property type="term" value="F:DNA-directed RNA polymerase activity"/>
    <property type="evidence" value="ECO:0007669"/>
    <property type="project" value="InterPro"/>
</dbReference>
<organism evidence="11 12">
    <name type="scientific">Steinernema carpocapsae</name>
    <name type="common">Entomopathogenic nematode</name>
    <dbReference type="NCBI Taxonomy" id="34508"/>
    <lineage>
        <taxon>Eukaryota</taxon>
        <taxon>Metazoa</taxon>
        <taxon>Ecdysozoa</taxon>
        <taxon>Nematoda</taxon>
        <taxon>Chromadorea</taxon>
        <taxon>Rhabditida</taxon>
        <taxon>Tylenchina</taxon>
        <taxon>Panagrolaimomorpha</taxon>
        <taxon>Strongyloidoidea</taxon>
        <taxon>Steinernematidae</taxon>
        <taxon>Steinernema</taxon>
    </lineage>
</organism>
<reference evidence="11 12" key="2">
    <citation type="journal article" date="2019" name="G3 (Bethesda)">
        <title>Hybrid Assembly of the Genome of the Entomopathogenic Nematode Steinernema carpocapsae Identifies the X-Chromosome.</title>
        <authorList>
            <person name="Serra L."/>
            <person name="Macchietto M."/>
            <person name="Macias-Munoz A."/>
            <person name="McGill C.J."/>
            <person name="Rodriguez I.M."/>
            <person name="Rodriguez B."/>
            <person name="Murad R."/>
            <person name="Mortazavi A."/>
        </authorList>
    </citation>
    <scope>NUCLEOTIDE SEQUENCE [LARGE SCALE GENOMIC DNA]</scope>
    <source>
        <strain evidence="11 12">ALL</strain>
    </source>
</reference>
<keyword evidence="8" id="KW-0862">Zinc</keyword>
<gene>
    <name evidence="11" type="ORF">L596_017982</name>
</gene>
<comment type="similarity">
    <text evidence="1 10">Belongs to the eukaryotic-type primase small subunit family.</text>
</comment>
<keyword evidence="9" id="KW-0804">Transcription</keyword>
<keyword evidence="3 10" id="KW-0639">Primosome</keyword>
<dbReference type="GO" id="GO:0005658">
    <property type="term" value="C:alpha DNA polymerase:primase complex"/>
    <property type="evidence" value="ECO:0007669"/>
    <property type="project" value="UniProtKB-ARBA"/>
</dbReference>
<evidence type="ECO:0000256" key="3">
    <source>
        <dbReference type="ARBA" id="ARBA00022515"/>
    </source>
</evidence>
<evidence type="ECO:0000256" key="4">
    <source>
        <dbReference type="ARBA" id="ARBA00022679"/>
    </source>
</evidence>
<evidence type="ECO:0000313" key="12">
    <source>
        <dbReference type="Proteomes" id="UP000298663"/>
    </source>
</evidence>
<dbReference type="Gene3D" id="3.90.920.10">
    <property type="entry name" value="DNA primase, PRIM domain"/>
    <property type="match status" value="1"/>
</dbReference>
<dbReference type="STRING" id="34508.A0A4U5N425"/>
<dbReference type="Proteomes" id="UP000298663">
    <property type="component" value="Unassembled WGS sequence"/>
</dbReference>
<dbReference type="OrthoDB" id="19606at2759"/>
<dbReference type="GO" id="GO:0046872">
    <property type="term" value="F:metal ion binding"/>
    <property type="evidence" value="ECO:0007669"/>
    <property type="project" value="UniProtKB-KW"/>
</dbReference>
<evidence type="ECO:0000256" key="8">
    <source>
        <dbReference type="ARBA" id="ARBA00022833"/>
    </source>
</evidence>
<proteinExistence type="inferred from homology"/>
<keyword evidence="2 10" id="KW-0240">DNA-directed RNA polymerase</keyword>
<keyword evidence="5" id="KW-0548">Nucleotidyltransferase</keyword>
<dbReference type="Pfam" id="PF01896">
    <property type="entry name" value="DNA_primase_S"/>
    <property type="match status" value="1"/>
</dbReference>
<accession>A0A4U5N425</accession>
<dbReference type="SUPFAM" id="SSF56747">
    <property type="entry name" value="Prim-pol domain"/>
    <property type="match status" value="1"/>
</dbReference>
<dbReference type="EC" id="2.7.7.-" evidence="10"/>
<dbReference type="FunFam" id="3.90.920.10:FF:000003">
    <property type="entry name" value="DNA primase"/>
    <property type="match status" value="1"/>
</dbReference>
<reference evidence="11 12" key="1">
    <citation type="journal article" date="2015" name="Genome Biol.">
        <title>Comparative genomics of Steinernema reveals deeply conserved gene regulatory networks.</title>
        <authorList>
            <person name="Dillman A.R."/>
            <person name="Macchietto M."/>
            <person name="Porter C.F."/>
            <person name="Rogers A."/>
            <person name="Williams B."/>
            <person name="Antoshechkin I."/>
            <person name="Lee M.M."/>
            <person name="Goodwin Z."/>
            <person name="Lu X."/>
            <person name="Lewis E.E."/>
            <person name="Goodrich-Blair H."/>
            <person name="Stock S.P."/>
            <person name="Adams B.J."/>
            <person name="Sternberg P.W."/>
            <person name="Mortazavi A."/>
        </authorList>
    </citation>
    <scope>NUCLEOTIDE SEQUENCE [LARGE SCALE GENOMIC DNA]</scope>
    <source>
        <strain evidence="11 12">ALL</strain>
    </source>
</reference>
<dbReference type="InterPro" id="IPR014052">
    <property type="entry name" value="DNA_primase_ssu_euk/arc"/>
</dbReference>
<keyword evidence="7" id="KW-0479">Metal-binding</keyword>
<evidence type="ECO:0000313" key="11">
    <source>
        <dbReference type="EMBL" id="TKR76912.1"/>
    </source>
</evidence>
<dbReference type="AlphaFoldDB" id="A0A4U5N425"/>
<dbReference type="NCBIfam" id="TIGR00335">
    <property type="entry name" value="primase_sml"/>
    <property type="match status" value="1"/>
</dbReference>
<dbReference type="EMBL" id="AZBU02000005">
    <property type="protein sequence ID" value="TKR76912.1"/>
    <property type="molecule type" value="Genomic_DNA"/>
</dbReference>
<evidence type="ECO:0000256" key="6">
    <source>
        <dbReference type="ARBA" id="ARBA00022705"/>
    </source>
</evidence>
<dbReference type="PANTHER" id="PTHR10536">
    <property type="entry name" value="DNA PRIMASE SMALL SUBUNIT"/>
    <property type="match status" value="1"/>
</dbReference>
<keyword evidence="4 10" id="KW-0808">Transferase</keyword>
<keyword evidence="12" id="KW-1185">Reference proteome</keyword>
<evidence type="ECO:0000256" key="9">
    <source>
        <dbReference type="ARBA" id="ARBA00023163"/>
    </source>
</evidence>
<evidence type="ECO:0000256" key="10">
    <source>
        <dbReference type="RuleBase" id="RU003514"/>
    </source>
</evidence>